<feature type="non-terminal residue" evidence="3">
    <location>
        <position position="1"/>
    </location>
</feature>
<feature type="region of interest" description="Disordered" evidence="2">
    <location>
        <begin position="113"/>
        <end position="142"/>
    </location>
</feature>
<name>A0A8J6DGI5_GALPY</name>
<accession>A0A8J6DGI5</accession>
<feature type="compositionally biased region" description="Pro residues" evidence="2">
    <location>
        <begin position="245"/>
        <end position="256"/>
    </location>
</feature>
<gene>
    <name evidence="3" type="ORF">J0S82_016192</name>
</gene>
<proteinExistence type="predicted"/>
<dbReference type="PANTHER" id="PTHR18853:SF9">
    <property type="entry name" value="COILED-COIL DOMAIN-CONTAINING PROTEIN 27"/>
    <property type="match status" value="1"/>
</dbReference>
<feature type="region of interest" description="Disordered" evidence="2">
    <location>
        <begin position="682"/>
        <end position="706"/>
    </location>
</feature>
<feature type="coiled-coil region" evidence="1">
    <location>
        <begin position="441"/>
        <end position="517"/>
    </location>
</feature>
<keyword evidence="1" id="KW-0175">Coiled coil</keyword>
<comment type="caution">
    <text evidence="3">The sequence shown here is derived from an EMBL/GenBank/DDBJ whole genome shotgun (WGS) entry which is preliminary data.</text>
</comment>
<reference evidence="3" key="1">
    <citation type="journal article" date="2021" name="Evol. Appl.">
        <title>The genome of the Pyrenean desman and the effects of bottlenecks and inbreeding on the genomic landscape of an endangered species.</title>
        <authorList>
            <person name="Escoda L."/>
            <person name="Castresana J."/>
        </authorList>
    </citation>
    <scope>NUCLEOTIDE SEQUENCE</scope>
    <source>
        <strain evidence="3">IBE-C5619</strain>
    </source>
</reference>
<evidence type="ECO:0000313" key="3">
    <source>
        <dbReference type="EMBL" id="KAG8505448.1"/>
    </source>
</evidence>
<evidence type="ECO:0000256" key="1">
    <source>
        <dbReference type="SAM" id="Coils"/>
    </source>
</evidence>
<dbReference type="EMBL" id="JAGFMF010012255">
    <property type="protein sequence ID" value="KAG8505448.1"/>
    <property type="molecule type" value="Genomic_DNA"/>
</dbReference>
<dbReference type="OrthoDB" id="9949340at2759"/>
<organism evidence="3 4">
    <name type="scientific">Galemys pyrenaicus</name>
    <name type="common">Iberian desman</name>
    <name type="synonym">Pyrenean desman</name>
    <dbReference type="NCBI Taxonomy" id="202257"/>
    <lineage>
        <taxon>Eukaryota</taxon>
        <taxon>Metazoa</taxon>
        <taxon>Chordata</taxon>
        <taxon>Craniata</taxon>
        <taxon>Vertebrata</taxon>
        <taxon>Euteleostomi</taxon>
        <taxon>Mammalia</taxon>
        <taxon>Eutheria</taxon>
        <taxon>Laurasiatheria</taxon>
        <taxon>Eulipotyphla</taxon>
        <taxon>Talpidae</taxon>
        <taxon>Galemys</taxon>
    </lineage>
</organism>
<dbReference type="AlphaFoldDB" id="A0A8J6DGI5"/>
<dbReference type="PANTHER" id="PTHR18853">
    <property type="entry name" value="FORKHEAD-ASSOCIATED DOMAIN-CONTAINING PROTEIN 1-RELATED"/>
    <property type="match status" value="1"/>
</dbReference>
<feature type="region of interest" description="Disordered" evidence="2">
    <location>
        <begin position="220"/>
        <end position="262"/>
    </location>
</feature>
<feature type="coiled-coil region" evidence="1">
    <location>
        <begin position="552"/>
        <end position="603"/>
    </location>
</feature>
<feature type="compositionally biased region" description="Basic and acidic residues" evidence="2">
    <location>
        <begin position="12"/>
        <end position="28"/>
    </location>
</feature>
<feature type="compositionally biased region" description="Low complexity" evidence="2">
    <location>
        <begin position="220"/>
        <end position="229"/>
    </location>
</feature>
<dbReference type="InterPro" id="IPR052642">
    <property type="entry name" value="CC-FHA_domain"/>
</dbReference>
<feature type="region of interest" description="Disordered" evidence="2">
    <location>
        <begin position="1"/>
        <end position="41"/>
    </location>
</feature>
<sequence>PSWVGLGCCSEARGEGRGREARRPRPGELKPASGKAPAGRFYGDICDATRWQDPRAVPLRPPSGMPGLHRELALQAAHPSGQPRPPPMGPSRGPASCWRESTPRLMARGLRVLQGMTSRDAQARQWEPRSKPGPPGPPSRLAQACGLQYRRMTKLRQDPEDACFMAKLEELRQLFLTRPGCPQFSTRATSMTQFGKALPEPHTKEPREGRRAAFQAAATLPAPAGRPLPSSRSACEFRSLRGPGKSPPQSPAPGQSPPSKRTPWYVSVIHEKAQGCPVPQDHSLVLLEAEVQRLSQLEAQVQRKDEEILELQGEKETLKKHLKCLLRSRGQDLVGSGQWRAVAPGPWEDRWALPPEEYPVCDLAEDLDAATCEEDGPEGGSEREEAAGGGAGEDRPAREGGKEQEGPEERVLELEEEGDDVVLERPDAGRGRSDSLDEAFEQELMAQLQEYEQAFQEFQFELEILRTRYSLAIGAITSLQRQVDFQESQLQKTSMENEMLEKELRERKHQLQTMSQKFSSLREEKKHEEMLGLTEKDNLLLRQQVLDLELALRKREHTISQLEAKVGQLQEQASLQQNHLQRWKHLQEEMQNKHEMVQQAEQQASVALESFQSRAGRALARLGHQSLCPQLERLRSKIIQATFSTTGVKSATSEISDGDILEALQTIISERSEYYNQLKQKGVKVPPLHQSEAIPSPSKPKKPASK</sequence>
<feature type="region of interest" description="Disordered" evidence="2">
    <location>
        <begin position="54"/>
        <end position="100"/>
    </location>
</feature>
<protein>
    <submittedName>
        <fullName evidence="3">Coiled-coil domain-containing protein 27</fullName>
    </submittedName>
</protein>
<feature type="region of interest" description="Disordered" evidence="2">
    <location>
        <begin position="371"/>
        <end position="434"/>
    </location>
</feature>
<evidence type="ECO:0000313" key="4">
    <source>
        <dbReference type="Proteomes" id="UP000700334"/>
    </source>
</evidence>
<dbReference type="Proteomes" id="UP000700334">
    <property type="component" value="Unassembled WGS sequence"/>
</dbReference>
<feature type="coiled-coil region" evidence="1">
    <location>
        <begin position="284"/>
        <end position="321"/>
    </location>
</feature>
<evidence type="ECO:0000256" key="2">
    <source>
        <dbReference type="SAM" id="MobiDB-lite"/>
    </source>
</evidence>
<feature type="compositionally biased region" description="Basic and acidic residues" evidence="2">
    <location>
        <begin position="380"/>
        <end position="413"/>
    </location>
</feature>
<keyword evidence="4" id="KW-1185">Reference proteome</keyword>
<feature type="compositionally biased region" description="Basic and acidic residues" evidence="2">
    <location>
        <begin position="422"/>
        <end position="434"/>
    </location>
</feature>